<proteinExistence type="predicted"/>
<feature type="coiled-coil region" evidence="1">
    <location>
        <begin position="133"/>
        <end position="305"/>
    </location>
</feature>
<gene>
    <name evidence="2" type="ORF">PSON_ATCC_30995.1.T1070125</name>
</gene>
<dbReference type="EMBL" id="CAJJDN010000107">
    <property type="protein sequence ID" value="CAD8115070.1"/>
    <property type="molecule type" value="Genomic_DNA"/>
</dbReference>
<keyword evidence="1" id="KW-0175">Coiled coil</keyword>
<reference evidence="2" key="1">
    <citation type="submission" date="2021-01" db="EMBL/GenBank/DDBJ databases">
        <authorList>
            <consortium name="Genoscope - CEA"/>
            <person name="William W."/>
        </authorList>
    </citation>
    <scope>NUCLEOTIDE SEQUENCE</scope>
</reference>
<name>A0A8S1QK97_9CILI</name>
<sequence length="408" mass="47892">MFHSYQTPKQGYKQQPQKIYQQIHQKSVPCKSLSPTQFGCQQKGILEQDEQNPCTPQKLNLQKGVRLVNVASQGNESSFRGSSQMNLLVQDSPLIGNNKENGTLSKRLYTDSTSIDQHSQVVIQENRKLNDMIQRLFKEKQELVTIIDKQKNQSCNVSNQGIDNLNLNNLKDRIERLEGVIDLQSEEILQWKQKYKQACEQDERANAIEQMESQIMKVVEENERLNNLGVDKDKQIQDMSNEILTLQKKLFEYEQKMKDQSNLIIAYEEDTKELKRQYKQKLNQIEKLEQQQQQQLQQIHQLQQIQNYCEQSSHSSFHENKEHSQIIIEQIQFLEQTLSDLSSQYTSINLENQRLLRQNNNLKEELILQQKAFDEIRNCNRGTVNPKFQDVNKTLKLIKDKIVKSLQK</sequence>
<dbReference type="AlphaFoldDB" id="A0A8S1QK97"/>
<accession>A0A8S1QK97</accession>
<evidence type="ECO:0000313" key="3">
    <source>
        <dbReference type="Proteomes" id="UP000692954"/>
    </source>
</evidence>
<evidence type="ECO:0000313" key="2">
    <source>
        <dbReference type="EMBL" id="CAD8115070.1"/>
    </source>
</evidence>
<keyword evidence="3" id="KW-1185">Reference proteome</keyword>
<feature type="coiled-coil region" evidence="1">
    <location>
        <begin position="331"/>
        <end position="372"/>
    </location>
</feature>
<organism evidence="2 3">
    <name type="scientific">Paramecium sonneborni</name>
    <dbReference type="NCBI Taxonomy" id="65129"/>
    <lineage>
        <taxon>Eukaryota</taxon>
        <taxon>Sar</taxon>
        <taxon>Alveolata</taxon>
        <taxon>Ciliophora</taxon>
        <taxon>Intramacronucleata</taxon>
        <taxon>Oligohymenophorea</taxon>
        <taxon>Peniculida</taxon>
        <taxon>Parameciidae</taxon>
        <taxon>Paramecium</taxon>
    </lineage>
</organism>
<dbReference type="Proteomes" id="UP000692954">
    <property type="component" value="Unassembled WGS sequence"/>
</dbReference>
<dbReference type="OrthoDB" id="307014at2759"/>
<evidence type="ECO:0000256" key="1">
    <source>
        <dbReference type="SAM" id="Coils"/>
    </source>
</evidence>
<protein>
    <submittedName>
        <fullName evidence="2">Uncharacterized protein</fullName>
    </submittedName>
</protein>
<comment type="caution">
    <text evidence="2">The sequence shown here is derived from an EMBL/GenBank/DDBJ whole genome shotgun (WGS) entry which is preliminary data.</text>
</comment>